<dbReference type="Pfam" id="PF13443">
    <property type="entry name" value="HTH_26"/>
    <property type="match status" value="1"/>
</dbReference>
<proteinExistence type="predicted"/>
<protein>
    <submittedName>
        <fullName evidence="3">Helix-turn-helix transcriptional regulator</fullName>
    </submittedName>
</protein>
<dbReference type="GO" id="GO:0003677">
    <property type="term" value="F:DNA binding"/>
    <property type="evidence" value="ECO:0007669"/>
    <property type="project" value="InterPro"/>
</dbReference>
<dbReference type="Proteomes" id="UP000604475">
    <property type="component" value="Unassembled WGS sequence"/>
</dbReference>
<dbReference type="SUPFAM" id="SSF47413">
    <property type="entry name" value="lambda repressor-like DNA-binding domains"/>
    <property type="match status" value="1"/>
</dbReference>
<comment type="caution">
    <text evidence="3">The sequence shown here is derived from an EMBL/GenBank/DDBJ whole genome shotgun (WGS) entry which is preliminary data.</text>
</comment>
<dbReference type="Gene3D" id="1.10.260.40">
    <property type="entry name" value="lambda repressor-like DNA-binding domains"/>
    <property type="match status" value="1"/>
</dbReference>
<organism evidence="3 4">
    <name type="scientific">Frankia nepalensis</name>
    <dbReference type="NCBI Taxonomy" id="1836974"/>
    <lineage>
        <taxon>Bacteria</taxon>
        <taxon>Bacillati</taxon>
        <taxon>Actinomycetota</taxon>
        <taxon>Actinomycetes</taxon>
        <taxon>Frankiales</taxon>
        <taxon>Frankiaceae</taxon>
        <taxon>Frankia</taxon>
    </lineage>
</organism>
<evidence type="ECO:0000313" key="3">
    <source>
        <dbReference type="EMBL" id="MBL7627945.1"/>
    </source>
</evidence>
<gene>
    <name evidence="3" type="ORF">I7412_12315</name>
</gene>
<reference evidence="3" key="1">
    <citation type="submission" date="2020-12" db="EMBL/GenBank/DDBJ databases">
        <title>Genomic characterization of non-nitrogen-fixing Frankia strains.</title>
        <authorList>
            <person name="Carlos-Shanley C."/>
            <person name="Guerra T."/>
            <person name="Hahn D."/>
        </authorList>
    </citation>
    <scope>NUCLEOTIDE SEQUENCE</scope>
    <source>
        <strain evidence="3">CN6</strain>
    </source>
</reference>
<dbReference type="RefSeq" id="WP_203000241.1">
    <property type="nucleotide sequence ID" value="NZ_JADWYU010000133.1"/>
</dbReference>
<keyword evidence="4" id="KW-1185">Reference proteome</keyword>
<evidence type="ECO:0000259" key="2">
    <source>
        <dbReference type="Pfam" id="PF13443"/>
    </source>
</evidence>
<sequence length="129" mass="13837">MGTTDSTPARPHTAHGPADGEEWPAVADALNRRMAARRIGQQELADVSGVSVSTVRAIQRGATHRRVQNATLTALCRALDWPDDHLLRVLLAEPPADAPTTAELTAQILAAVLRIESHVEAIARHFTPA</sequence>
<evidence type="ECO:0000313" key="4">
    <source>
        <dbReference type="Proteomes" id="UP000604475"/>
    </source>
</evidence>
<name>A0A937UQ64_9ACTN</name>
<dbReference type="InterPro" id="IPR001387">
    <property type="entry name" value="Cro/C1-type_HTH"/>
</dbReference>
<dbReference type="EMBL" id="JAEACQ010000165">
    <property type="protein sequence ID" value="MBL7627945.1"/>
    <property type="molecule type" value="Genomic_DNA"/>
</dbReference>
<accession>A0A937UQ64</accession>
<dbReference type="InterPro" id="IPR010982">
    <property type="entry name" value="Lambda_DNA-bd_dom_sf"/>
</dbReference>
<dbReference type="CDD" id="cd00093">
    <property type="entry name" value="HTH_XRE"/>
    <property type="match status" value="1"/>
</dbReference>
<feature type="region of interest" description="Disordered" evidence="1">
    <location>
        <begin position="1"/>
        <end position="23"/>
    </location>
</feature>
<dbReference type="AlphaFoldDB" id="A0A937UQ64"/>
<feature type="domain" description="HTH cro/C1-type" evidence="2">
    <location>
        <begin position="30"/>
        <end position="80"/>
    </location>
</feature>
<evidence type="ECO:0000256" key="1">
    <source>
        <dbReference type="SAM" id="MobiDB-lite"/>
    </source>
</evidence>